<keyword evidence="2" id="KW-1185">Reference proteome</keyword>
<evidence type="ECO:0000313" key="2">
    <source>
        <dbReference type="Proteomes" id="UP001151081"/>
    </source>
</evidence>
<reference evidence="1 2" key="1">
    <citation type="submission" date="2021-04" db="EMBL/GenBank/DDBJ databases">
        <title>Genome analysis of Polyangium sp.</title>
        <authorList>
            <person name="Li Y."/>
            <person name="Wang J."/>
        </authorList>
    </citation>
    <scope>NUCLEOTIDE SEQUENCE [LARGE SCALE GENOMIC DNA]</scope>
    <source>
        <strain evidence="1 2">SDU14</strain>
    </source>
</reference>
<dbReference type="AlphaFoldDB" id="A0A9X4AVE1"/>
<dbReference type="RefSeq" id="WP_272421746.1">
    <property type="nucleotide sequence ID" value="NZ_JAGTJJ010000030.1"/>
</dbReference>
<organism evidence="1 2">
    <name type="scientific">Polyangium jinanense</name>
    <dbReference type="NCBI Taxonomy" id="2829994"/>
    <lineage>
        <taxon>Bacteria</taxon>
        <taxon>Pseudomonadati</taxon>
        <taxon>Myxococcota</taxon>
        <taxon>Polyangia</taxon>
        <taxon>Polyangiales</taxon>
        <taxon>Polyangiaceae</taxon>
        <taxon>Polyangium</taxon>
    </lineage>
</organism>
<protein>
    <submittedName>
        <fullName evidence="1">Uncharacterized protein</fullName>
    </submittedName>
</protein>
<dbReference type="Proteomes" id="UP001151081">
    <property type="component" value="Unassembled WGS sequence"/>
</dbReference>
<gene>
    <name evidence="1" type="ORF">KEG57_34270</name>
</gene>
<name>A0A9X4AVE1_9BACT</name>
<comment type="caution">
    <text evidence="1">The sequence shown here is derived from an EMBL/GenBank/DDBJ whole genome shotgun (WGS) entry which is preliminary data.</text>
</comment>
<dbReference type="EMBL" id="JAGTJJ010000030">
    <property type="protein sequence ID" value="MDC3985596.1"/>
    <property type="molecule type" value="Genomic_DNA"/>
</dbReference>
<accession>A0A9X4AVE1</accession>
<evidence type="ECO:0000313" key="1">
    <source>
        <dbReference type="EMBL" id="MDC3985596.1"/>
    </source>
</evidence>
<sequence>MQIRSFKLRVADRHVRVVPKTDAEGCPFAGPGVDLRGERAEQALTAARPVFEALASFEPGVVIRSLSFDFDRERLLATLEPTTPESDPRPRVVRIDGGPALRTLLPLAAALATSLAELAKPVLAERPKDHVEA</sequence>
<proteinExistence type="predicted"/>